<evidence type="ECO:0000313" key="2">
    <source>
        <dbReference type="Proteomes" id="UP000012040"/>
    </source>
</evidence>
<dbReference type="AlphaFoldDB" id="M4V5H3"/>
<gene>
    <name evidence="1" type="ORF">A11Q_213</name>
</gene>
<dbReference type="PANTHER" id="PTHR42999">
    <property type="entry name" value="ANTIBIOTIC RESISTANCE PROTEIN MCBG"/>
    <property type="match status" value="1"/>
</dbReference>
<dbReference type="SUPFAM" id="SSF141571">
    <property type="entry name" value="Pentapeptide repeat-like"/>
    <property type="match status" value="1"/>
</dbReference>
<dbReference type="eggNOG" id="COG1357">
    <property type="taxonomic scope" value="Bacteria"/>
</dbReference>
<organism evidence="1 2">
    <name type="scientific">Pseudobdellovibrio exovorus JSS</name>
    <dbReference type="NCBI Taxonomy" id="1184267"/>
    <lineage>
        <taxon>Bacteria</taxon>
        <taxon>Pseudomonadati</taxon>
        <taxon>Bdellovibrionota</taxon>
        <taxon>Bdellovibrionia</taxon>
        <taxon>Bdellovibrionales</taxon>
        <taxon>Pseudobdellovibrionaceae</taxon>
        <taxon>Pseudobdellovibrio</taxon>
    </lineage>
</organism>
<dbReference type="Gene3D" id="2.160.20.80">
    <property type="entry name" value="E3 ubiquitin-protein ligase SopA"/>
    <property type="match status" value="1"/>
</dbReference>
<dbReference type="InterPro" id="IPR001646">
    <property type="entry name" value="5peptide_repeat"/>
</dbReference>
<dbReference type="STRING" id="1184267.A11Q_213"/>
<dbReference type="OrthoDB" id="2579959at2"/>
<dbReference type="InterPro" id="IPR052949">
    <property type="entry name" value="PA_immunity-related"/>
</dbReference>
<dbReference type="PANTHER" id="PTHR42999:SF1">
    <property type="entry name" value="PENTAPEPTIDE REPEAT-CONTAINING PROTEIN"/>
    <property type="match status" value="1"/>
</dbReference>
<dbReference type="RefSeq" id="WP_015468923.1">
    <property type="nucleotide sequence ID" value="NC_020813.1"/>
</dbReference>
<protein>
    <recommendedName>
        <fullName evidence="3">Pentapeptide repeat-containing protein</fullName>
    </recommendedName>
</protein>
<accession>M4V5H3</accession>
<proteinExistence type="predicted"/>
<evidence type="ECO:0008006" key="3">
    <source>
        <dbReference type="Google" id="ProtNLM"/>
    </source>
</evidence>
<evidence type="ECO:0000313" key="1">
    <source>
        <dbReference type="EMBL" id="AGH94433.1"/>
    </source>
</evidence>
<dbReference type="HOGENOM" id="CLU_033401_5_3_7"/>
<keyword evidence="2" id="KW-1185">Reference proteome</keyword>
<dbReference type="Proteomes" id="UP000012040">
    <property type="component" value="Chromosome"/>
</dbReference>
<name>M4V5H3_9BACT</name>
<dbReference type="EMBL" id="CP003537">
    <property type="protein sequence ID" value="AGH94433.1"/>
    <property type="molecule type" value="Genomic_DNA"/>
</dbReference>
<dbReference type="KEGG" id="bex:A11Q_213"/>
<sequence>MPSNEKFEQQNFILKDGESYEDCDFHSIDFSEFSLKNCLFVDCTFLQCNLANIEPTSGSIRNCVFKNSNLIGINWCVLKNFSRPRFESCKLNYSVFQNLRLDNSVFIECSLVEVDFTGCDLSKSDFSHSNFAGANLNGANLTGSDFRSSKDYVFDIRTTKIKGSKFSFPYVASLITALGAEVDM</sequence>
<reference evidence="1 2" key="1">
    <citation type="journal article" date="2013" name="ISME J.">
        <title>By their genes ye shall know them: genomic signatures of predatory bacteria.</title>
        <authorList>
            <person name="Pasternak Z."/>
            <person name="Pietrokovski S."/>
            <person name="Rotem O."/>
            <person name="Gophna U."/>
            <person name="Lurie-Weinberger M.N."/>
            <person name="Jurkevitch E."/>
        </authorList>
    </citation>
    <scope>NUCLEOTIDE SEQUENCE [LARGE SCALE GENOMIC DNA]</scope>
    <source>
        <strain evidence="1 2">JSS</strain>
    </source>
</reference>
<dbReference type="Pfam" id="PF00805">
    <property type="entry name" value="Pentapeptide"/>
    <property type="match status" value="1"/>
</dbReference>